<name>A0ACD5VVA0_AVESA</name>
<reference evidence="1" key="2">
    <citation type="submission" date="2025-09" db="UniProtKB">
        <authorList>
            <consortium name="EnsemblPlants"/>
        </authorList>
    </citation>
    <scope>IDENTIFICATION</scope>
</reference>
<dbReference type="Proteomes" id="UP001732700">
    <property type="component" value="Chromosome 3C"/>
</dbReference>
<evidence type="ECO:0000313" key="1">
    <source>
        <dbReference type="EnsemblPlants" id="AVESA.00010b.r2.3CG0503690.1.CDS"/>
    </source>
</evidence>
<dbReference type="EnsemblPlants" id="AVESA.00010b.r2.3CG0503690.1">
    <property type="protein sequence ID" value="AVESA.00010b.r2.3CG0503690.1.CDS"/>
    <property type="gene ID" value="AVESA.00010b.r2.3CG0503690"/>
</dbReference>
<sequence length="829" mass="93335">MGCGQSKIDQEEAVCRCRDRKRLMAEAVQERNAFAAAHSAYTVLLKSTGGALSDFAHGEAPDPSMIASHSHQIAVAAAAAAAAASSSAPPPPTTTTVLIPPSPPPPPFMDFSHGGLQRSSSTPNIPMPDPRITSKNRPLAGTAIREEEGEEEDGHIITDSDDDDDEDDDDDDDDEDDDDDDDDDHHEHDDFSIDNMVDGQPLKRGAVDIAGSSPVTPPPPPRLNPSPLTPASVTPPPPMPEAQLATWDYFFGPTPTPPPSLEQQAGESWMDRREESVPEVKASVMSPNVSEPAAPSRAAEKRPPQTALEREKAINDLAANLPPSKPIIRKPPKAPDSPPEVHHQHAASMSSVETRKGKIMMMSASLLQIVAQLDDNFLRSSESAHDVSKKLEATRMHYHSNHADSRGHINHSTKIMHVITWNRSFKNLPDQEDLGGNFEVDERLETHATVLDRMLAWEKKLYDEVKAGEHMKIDYQKKVALLHKQKKRGVKLETLEKTKAAVSHLHTRYIVDMQSMDSTVSEINRLRDKQLYPKLVDLVDGMANMWSSMHRHHKSQFLIISGIRAFEVLPVPRETTDLHYKQTCELRDIVREWHMQFEKLMDRQKGYIRALNAWLKLNLIPIESNLKEKVSSPPRQVEPPIKNLLYAWHDQLERLPVELAKTAIKGFAEVISNIVLLQEEEVNLRRRCEETRRDLVRKKAQFEDWHRKYEERRASLGEEANPEAAAGVAPSADPVNERRIAIEEVEIRLKEEEGHHLRLARQVREKTLANLRMHLPELFRNMADFSFFCHDMYTSLRKSAVLPVPVDEEFSWELAELNFDTGLPNILTM</sequence>
<proteinExistence type="predicted"/>
<protein>
    <submittedName>
        <fullName evidence="1">Uncharacterized protein</fullName>
    </submittedName>
</protein>
<accession>A0ACD5VVA0</accession>
<evidence type="ECO:0000313" key="2">
    <source>
        <dbReference type="Proteomes" id="UP001732700"/>
    </source>
</evidence>
<reference evidence="1" key="1">
    <citation type="submission" date="2021-05" db="EMBL/GenBank/DDBJ databases">
        <authorList>
            <person name="Scholz U."/>
            <person name="Mascher M."/>
            <person name="Fiebig A."/>
        </authorList>
    </citation>
    <scope>NUCLEOTIDE SEQUENCE [LARGE SCALE GENOMIC DNA]</scope>
</reference>
<keyword evidence="2" id="KW-1185">Reference proteome</keyword>
<organism evidence="1 2">
    <name type="scientific">Avena sativa</name>
    <name type="common">Oat</name>
    <dbReference type="NCBI Taxonomy" id="4498"/>
    <lineage>
        <taxon>Eukaryota</taxon>
        <taxon>Viridiplantae</taxon>
        <taxon>Streptophyta</taxon>
        <taxon>Embryophyta</taxon>
        <taxon>Tracheophyta</taxon>
        <taxon>Spermatophyta</taxon>
        <taxon>Magnoliopsida</taxon>
        <taxon>Liliopsida</taxon>
        <taxon>Poales</taxon>
        <taxon>Poaceae</taxon>
        <taxon>BOP clade</taxon>
        <taxon>Pooideae</taxon>
        <taxon>Poodae</taxon>
        <taxon>Poeae</taxon>
        <taxon>Poeae Chloroplast Group 1 (Aveneae type)</taxon>
        <taxon>Aveninae</taxon>
        <taxon>Avena</taxon>
    </lineage>
</organism>